<sequence>MCQKNKNKHTKFERKNGKTKAKYRKCVETRNILMMTDD</sequence>
<dbReference type="Proteomes" id="UP001163603">
    <property type="component" value="Chromosome 8"/>
</dbReference>
<keyword evidence="2" id="KW-1185">Reference proteome</keyword>
<gene>
    <name evidence="1" type="ORF">Pint_13965</name>
</gene>
<comment type="caution">
    <text evidence="1">The sequence shown here is derived from an EMBL/GenBank/DDBJ whole genome shotgun (WGS) entry which is preliminary data.</text>
</comment>
<evidence type="ECO:0000313" key="2">
    <source>
        <dbReference type="Proteomes" id="UP001163603"/>
    </source>
</evidence>
<protein>
    <submittedName>
        <fullName evidence="1">Uncharacterized protein</fullName>
    </submittedName>
</protein>
<proteinExistence type="predicted"/>
<name>A0ACC0YAI6_9ROSI</name>
<dbReference type="EMBL" id="CM047743">
    <property type="protein sequence ID" value="KAJ0031063.1"/>
    <property type="molecule type" value="Genomic_DNA"/>
</dbReference>
<evidence type="ECO:0000313" key="1">
    <source>
        <dbReference type="EMBL" id="KAJ0031063.1"/>
    </source>
</evidence>
<reference evidence="2" key="1">
    <citation type="journal article" date="2023" name="G3 (Bethesda)">
        <title>Genome assembly and association tests identify interacting loci associated with vigor, precocity, and sex in interspecific pistachio rootstocks.</title>
        <authorList>
            <person name="Palmer W."/>
            <person name="Jacygrad E."/>
            <person name="Sagayaradj S."/>
            <person name="Cavanaugh K."/>
            <person name="Han R."/>
            <person name="Bertier L."/>
            <person name="Beede B."/>
            <person name="Kafkas S."/>
            <person name="Golino D."/>
            <person name="Preece J."/>
            <person name="Michelmore R."/>
        </authorList>
    </citation>
    <scope>NUCLEOTIDE SEQUENCE [LARGE SCALE GENOMIC DNA]</scope>
</reference>
<accession>A0ACC0YAI6</accession>
<organism evidence="1 2">
    <name type="scientific">Pistacia integerrima</name>
    <dbReference type="NCBI Taxonomy" id="434235"/>
    <lineage>
        <taxon>Eukaryota</taxon>
        <taxon>Viridiplantae</taxon>
        <taxon>Streptophyta</taxon>
        <taxon>Embryophyta</taxon>
        <taxon>Tracheophyta</taxon>
        <taxon>Spermatophyta</taxon>
        <taxon>Magnoliopsida</taxon>
        <taxon>eudicotyledons</taxon>
        <taxon>Gunneridae</taxon>
        <taxon>Pentapetalae</taxon>
        <taxon>rosids</taxon>
        <taxon>malvids</taxon>
        <taxon>Sapindales</taxon>
        <taxon>Anacardiaceae</taxon>
        <taxon>Pistacia</taxon>
    </lineage>
</organism>